<dbReference type="UniPathway" id="UPA00529"/>
<comment type="function">
    <text evidence="6">Repressor involved in the biosynthesis of the osmoprotectant glycine betaine. It represses transcription of the choline transporter BetT and the genes of BetAB involved in the synthesis of glycine betaine.</text>
</comment>
<dbReference type="InterPro" id="IPR036271">
    <property type="entry name" value="Tet_transcr_reg_TetR-rel_C_sf"/>
</dbReference>
<feature type="domain" description="HTH tetR-type" evidence="9">
    <location>
        <begin position="8"/>
        <end position="68"/>
    </location>
</feature>
<protein>
    <recommendedName>
        <fullName evidence="7">HTH-type transcriptional regulator BetI</fullName>
    </recommendedName>
</protein>
<evidence type="ECO:0000313" key="10">
    <source>
        <dbReference type="EMBL" id="AZN71246.1"/>
    </source>
</evidence>
<dbReference type="InterPro" id="IPR009057">
    <property type="entry name" value="Homeodomain-like_sf"/>
</dbReference>
<comment type="pathway">
    <text evidence="1 7">Amine and polyamine biosynthesis; betaine biosynthesis via choline pathway [regulation].</text>
</comment>
<evidence type="ECO:0000256" key="1">
    <source>
        <dbReference type="ARBA" id="ARBA00004719"/>
    </source>
</evidence>
<dbReference type="NCBIfam" id="NF001978">
    <property type="entry name" value="PRK00767.1"/>
    <property type="match status" value="1"/>
</dbReference>
<proteinExistence type="inferred from homology"/>
<evidence type="ECO:0000256" key="8">
    <source>
        <dbReference type="PROSITE-ProRule" id="PRU00335"/>
    </source>
</evidence>
<dbReference type="InterPro" id="IPR039538">
    <property type="entry name" value="BetI_C"/>
</dbReference>
<keyword evidence="11" id="KW-1185">Reference proteome</keyword>
<reference evidence="10 11" key="1">
    <citation type="submission" date="2018-09" db="EMBL/GenBank/DDBJ databases">
        <title>Marinorhizobium profundi gen. nov., sp. nov., isolated from a deep-sea sediment sample from the New Britain Trench and proposal of Marinorhizobiaceae fam. nov. in the order Rhizobiales of the class Alphaproteobacteria.</title>
        <authorList>
            <person name="Cao J."/>
        </authorList>
    </citation>
    <scope>NUCLEOTIDE SEQUENCE [LARGE SCALE GENOMIC DNA]</scope>
    <source>
        <strain evidence="10 11">WS11</strain>
    </source>
</reference>
<dbReference type="SUPFAM" id="SSF48498">
    <property type="entry name" value="Tetracyclin repressor-like, C-terminal domain"/>
    <property type="match status" value="1"/>
</dbReference>
<evidence type="ECO:0000259" key="9">
    <source>
        <dbReference type="PROSITE" id="PS50977"/>
    </source>
</evidence>
<keyword evidence="3 7" id="KW-0805">Transcription regulation</keyword>
<dbReference type="KEGG" id="abaw:D5400_08165"/>
<dbReference type="Gene3D" id="1.10.357.10">
    <property type="entry name" value="Tetracycline Repressor, domain 2"/>
    <property type="match status" value="1"/>
</dbReference>
<evidence type="ECO:0000256" key="4">
    <source>
        <dbReference type="ARBA" id="ARBA00023125"/>
    </source>
</evidence>
<dbReference type="GO" id="GO:0000976">
    <property type="term" value="F:transcription cis-regulatory region binding"/>
    <property type="evidence" value="ECO:0007669"/>
    <property type="project" value="TreeGrafter"/>
</dbReference>
<comment type="function">
    <text evidence="7">Repressor involved in choline regulation of the bet genes.</text>
</comment>
<evidence type="ECO:0000256" key="6">
    <source>
        <dbReference type="ARBA" id="ARBA00024936"/>
    </source>
</evidence>
<dbReference type="GO" id="GO:0045892">
    <property type="term" value="P:negative regulation of DNA-templated transcription"/>
    <property type="evidence" value="ECO:0007669"/>
    <property type="project" value="UniProtKB-UniRule"/>
</dbReference>
<dbReference type="InterPro" id="IPR001647">
    <property type="entry name" value="HTH_TetR"/>
</dbReference>
<dbReference type="GO" id="GO:0003700">
    <property type="term" value="F:DNA-binding transcription factor activity"/>
    <property type="evidence" value="ECO:0007669"/>
    <property type="project" value="UniProtKB-UniRule"/>
</dbReference>
<name>A0A3Q8XNA6_9HYPH</name>
<dbReference type="EMBL" id="CP032509">
    <property type="protein sequence ID" value="AZN71246.1"/>
    <property type="molecule type" value="Genomic_DNA"/>
</dbReference>
<dbReference type="Proteomes" id="UP000268192">
    <property type="component" value="Chromosome"/>
</dbReference>
<keyword evidence="4 7" id="KW-0238">DNA-binding</keyword>
<dbReference type="Pfam" id="PF00440">
    <property type="entry name" value="TetR_N"/>
    <property type="match status" value="1"/>
</dbReference>
<dbReference type="GO" id="GO:0019285">
    <property type="term" value="P:glycine betaine biosynthetic process from choline"/>
    <property type="evidence" value="ECO:0007669"/>
    <property type="project" value="UniProtKB-UniRule"/>
</dbReference>
<dbReference type="SUPFAM" id="SSF46689">
    <property type="entry name" value="Homeodomain-like"/>
    <property type="match status" value="1"/>
</dbReference>
<dbReference type="PROSITE" id="PS50977">
    <property type="entry name" value="HTH_TETR_2"/>
    <property type="match status" value="1"/>
</dbReference>
<dbReference type="NCBIfam" id="TIGR03384">
    <property type="entry name" value="betaine_BetI"/>
    <property type="match status" value="1"/>
</dbReference>
<dbReference type="PRINTS" id="PR00455">
    <property type="entry name" value="HTHTETR"/>
</dbReference>
<evidence type="ECO:0000256" key="5">
    <source>
        <dbReference type="ARBA" id="ARBA00023163"/>
    </source>
</evidence>
<dbReference type="InterPro" id="IPR017757">
    <property type="entry name" value="Tscrpt_rep_BetI"/>
</dbReference>
<keyword evidence="2 7" id="KW-0678">Repressor</keyword>
<evidence type="ECO:0000256" key="2">
    <source>
        <dbReference type="ARBA" id="ARBA00022491"/>
    </source>
</evidence>
<evidence type="ECO:0000256" key="3">
    <source>
        <dbReference type="ARBA" id="ARBA00023015"/>
    </source>
</evidence>
<accession>A0A3Q8XNA6</accession>
<dbReference type="InterPro" id="IPR050109">
    <property type="entry name" value="HTH-type_TetR-like_transc_reg"/>
</dbReference>
<evidence type="ECO:0000313" key="11">
    <source>
        <dbReference type="Proteomes" id="UP000268192"/>
    </source>
</evidence>
<dbReference type="PROSITE" id="PS01081">
    <property type="entry name" value="HTH_TETR_1"/>
    <property type="match status" value="1"/>
</dbReference>
<dbReference type="OrthoDB" id="7618612at2"/>
<dbReference type="HAMAP" id="MF_00768">
    <property type="entry name" value="HTH_type_BetI"/>
    <property type="match status" value="1"/>
</dbReference>
<organism evidence="10 11">
    <name type="scientific">Georhizobium profundi</name>
    <dbReference type="NCBI Taxonomy" id="2341112"/>
    <lineage>
        <taxon>Bacteria</taxon>
        <taxon>Pseudomonadati</taxon>
        <taxon>Pseudomonadota</taxon>
        <taxon>Alphaproteobacteria</taxon>
        <taxon>Hyphomicrobiales</taxon>
        <taxon>Rhizobiaceae</taxon>
        <taxon>Georhizobium</taxon>
    </lineage>
</organism>
<feature type="DNA-binding region" description="H-T-H motif" evidence="7 8">
    <location>
        <begin position="31"/>
        <end position="50"/>
    </location>
</feature>
<dbReference type="InterPro" id="IPR023772">
    <property type="entry name" value="DNA-bd_HTH_TetR-type_CS"/>
</dbReference>
<gene>
    <name evidence="7 10" type="primary">betI</name>
    <name evidence="10" type="ORF">D5400_08165</name>
</gene>
<dbReference type="AlphaFoldDB" id="A0A3Q8XNA6"/>
<sequence>MPKLGMEPIRRRALIDAAIAEIGAKGGLDVTVGQIAKRAGVSAALAHHYFGNKQQILIETMRHLLREFNAIAKRRMRAGQTPRERLSAIVEASFGVEQFSDATVATWLAFYAETRKSSEAYTLLNVYTRRLRSNLLHSLRQLSQRPEDTAEMIGALIDGLYIRQSLRPGPASPKDAIRLVETFIDNLLIAERAR</sequence>
<keyword evidence="5 7" id="KW-0804">Transcription</keyword>
<dbReference type="PANTHER" id="PTHR30055">
    <property type="entry name" value="HTH-TYPE TRANSCRIPTIONAL REGULATOR RUTR"/>
    <property type="match status" value="1"/>
</dbReference>
<dbReference type="Pfam" id="PF13977">
    <property type="entry name" value="TetR_C_6"/>
    <property type="match status" value="1"/>
</dbReference>
<evidence type="ECO:0000256" key="7">
    <source>
        <dbReference type="HAMAP-Rule" id="MF_00768"/>
    </source>
</evidence>
<dbReference type="RefSeq" id="WP_126009374.1">
    <property type="nucleotide sequence ID" value="NZ_CP032509.1"/>
</dbReference>
<dbReference type="PANTHER" id="PTHR30055:SF234">
    <property type="entry name" value="HTH-TYPE TRANSCRIPTIONAL REGULATOR BETI"/>
    <property type="match status" value="1"/>
</dbReference>